<dbReference type="PANTHER" id="PTHR23235:SF120">
    <property type="entry name" value="KRUPPEL-LIKE FACTOR 15"/>
    <property type="match status" value="1"/>
</dbReference>
<dbReference type="Gene3D" id="3.30.160.60">
    <property type="entry name" value="Classic Zinc Finger"/>
    <property type="match status" value="1"/>
</dbReference>
<evidence type="ECO:0000259" key="6">
    <source>
        <dbReference type="PROSITE" id="PS50157"/>
    </source>
</evidence>
<keyword evidence="2 4" id="KW-0863">Zinc-finger</keyword>
<feature type="compositionally biased region" description="Basic and acidic residues" evidence="5">
    <location>
        <begin position="285"/>
        <end position="297"/>
    </location>
</feature>
<dbReference type="AlphaFoldDB" id="A0A6A6S477"/>
<dbReference type="SMART" id="SM00355">
    <property type="entry name" value="ZnF_C2H2"/>
    <property type="match status" value="2"/>
</dbReference>
<organism evidence="7 8">
    <name type="scientific">Massarina eburnea CBS 473.64</name>
    <dbReference type="NCBI Taxonomy" id="1395130"/>
    <lineage>
        <taxon>Eukaryota</taxon>
        <taxon>Fungi</taxon>
        <taxon>Dikarya</taxon>
        <taxon>Ascomycota</taxon>
        <taxon>Pezizomycotina</taxon>
        <taxon>Dothideomycetes</taxon>
        <taxon>Pleosporomycetidae</taxon>
        <taxon>Pleosporales</taxon>
        <taxon>Massarineae</taxon>
        <taxon>Massarinaceae</taxon>
        <taxon>Massarina</taxon>
    </lineage>
</organism>
<proteinExistence type="predicted"/>
<feature type="domain" description="C2H2-type" evidence="6">
    <location>
        <begin position="389"/>
        <end position="416"/>
    </location>
</feature>
<keyword evidence="1" id="KW-0479">Metal-binding</keyword>
<dbReference type="GO" id="GO:0000978">
    <property type="term" value="F:RNA polymerase II cis-regulatory region sequence-specific DNA binding"/>
    <property type="evidence" value="ECO:0007669"/>
    <property type="project" value="TreeGrafter"/>
</dbReference>
<evidence type="ECO:0000256" key="3">
    <source>
        <dbReference type="ARBA" id="ARBA00022833"/>
    </source>
</evidence>
<dbReference type="InterPro" id="IPR036236">
    <property type="entry name" value="Znf_C2H2_sf"/>
</dbReference>
<reference evidence="7" key="1">
    <citation type="journal article" date="2020" name="Stud. Mycol.">
        <title>101 Dothideomycetes genomes: a test case for predicting lifestyles and emergence of pathogens.</title>
        <authorList>
            <person name="Haridas S."/>
            <person name="Albert R."/>
            <person name="Binder M."/>
            <person name="Bloem J."/>
            <person name="Labutti K."/>
            <person name="Salamov A."/>
            <person name="Andreopoulos B."/>
            <person name="Baker S."/>
            <person name="Barry K."/>
            <person name="Bills G."/>
            <person name="Bluhm B."/>
            <person name="Cannon C."/>
            <person name="Castanera R."/>
            <person name="Culley D."/>
            <person name="Daum C."/>
            <person name="Ezra D."/>
            <person name="Gonzalez J."/>
            <person name="Henrissat B."/>
            <person name="Kuo A."/>
            <person name="Liang C."/>
            <person name="Lipzen A."/>
            <person name="Lutzoni F."/>
            <person name="Magnuson J."/>
            <person name="Mondo S."/>
            <person name="Nolan M."/>
            <person name="Ohm R."/>
            <person name="Pangilinan J."/>
            <person name="Park H.-J."/>
            <person name="Ramirez L."/>
            <person name="Alfaro M."/>
            <person name="Sun H."/>
            <person name="Tritt A."/>
            <person name="Yoshinaga Y."/>
            <person name="Zwiers L.-H."/>
            <person name="Turgeon B."/>
            <person name="Goodwin S."/>
            <person name="Spatafora J."/>
            <person name="Crous P."/>
            <person name="Grigoriev I."/>
        </authorList>
    </citation>
    <scope>NUCLEOTIDE SEQUENCE</scope>
    <source>
        <strain evidence="7">CBS 473.64</strain>
    </source>
</reference>
<dbReference type="InterPro" id="IPR013087">
    <property type="entry name" value="Znf_C2H2_type"/>
</dbReference>
<keyword evidence="8" id="KW-1185">Reference proteome</keyword>
<keyword evidence="3" id="KW-0862">Zinc</keyword>
<name>A0A6A6S477_9PLEO</name>
<dbReference type="PANTHER" id="PTHR23235">
    <property type="entry name" value="KRUEPPEL-LIKE TRANSCRIPTION FACTOR"/>
    <property type="match status" value="1"/>
</dbReference>
<evidence type="ECO:0000256" key="4">
    <source>
        <dbReference type="PROSITE-ProRule" id="PRU00042"/>
    </source>
</evidence>
<dbReference type="PROSITE" id="PS50157">
    <property type="entry name" value="ZINC_FINGER_C2H2_2"/>
    <property type="match status" value="1"/>
</dbReference>
<gene>
    <name evidence="7" type="ORF">P280DRAFT_288397</name>
</gene>
<evidence type="ECO:0000256" key="1">
    <source>
        <dbReference type="ARBA" id="ARBA00022723"/>
    </source>
</evidence>
<feature type="region of interest" description="Disordered" evidence="5">
    <location>
        <begin position="347"/>
        <end position="381"/>
    </location>
</feature>
<dbReference type="OrthoDB" id="10018191at2759"/>
<feature type="compositionally biased region" description="Basic residues" evidence="5">
    <location>
        <begin position="298"/>
        <end position="307"/>
    </location>
</feature>
<protein>
    <recommendedName>
        <fullName evidence="6">C2H2-type domain-containing protein</fullName>
    </recommendedName>
</protein>
<feature type="region of interest" description="Disordered" evidence="5">
    <location>
        <begin position="279"/>
        <end position="312"/>
    </location>
</feature>
<dbReference type="SUPFAM" id="SSF57667">
    <property type="entry name" value="beta-beta-alpha zinc fingers"/>
    <property type="match status" value="1"/>
</dbReference>
<dbReference type="GO" id="GO:0008270">
    <property type="term" value="F:zinc ion binding"/>
    <property type="evidence" value="ECO:0007669"/>
    <property type="project" value="UniProtKB-KW"/>
</dbReference>
<evidence type="ECO:0000313" key="7">
    <source>
        <dbReference type="EMBL" id="KAF2641931.1"/>
    </source>
</evidence>
<dbReference type="GO" id="GO:0000981">
    <property type="term" value="F:DNA-binding transcription factor activity, RNA polymerase II-specific"/>
    <property type="evidence" value="ECO:0007669"/>
    <property type="project" value="TreeGrafter"/>
</dbReference>
<dbReference type="Proteomes" id="UP000799753">
    <property type="component" value="Unassembled WGS sequence"/>
</dbReference>
<feature type="region of interest" description="Disordered" evidence="5">
    <location>
        <begin position="1"/>
        <end position="30"/>
    </location>
</feature>
<dbReference type="EMBL" id="MU006782">
    <property type="protein sequence ID" value="KAF2641931.1"/>
    <property type="molecule type" value="Genomic_DNA"/>
</dbReference>
<dbReference type="PROSITE" id="PS00028">
    <property type="entry name" value="ZINC_FINGER_C2H2_1"/>
    <property type="match status" value="2"/>
</dbReference>
<evidence type="ECO:0000256" key="2">
    <source>
        <dbReference type="ARBA" id="ARBA00022771"/>
    </source>
</evidence>
<evidence type="ECO:0000313" key="8">
    <source>
        <dbReference type="Proteomes" id="UP000799753"/>
    </source>
</evidence>
<accession>A0A6A6S477</accession>
<evidence type="ECO:0000256" key="5">
    <source>
        <dbReference type="SAM" id="MobiDB-lite"/>
    </source>
</evidence>
<feature type="compositionally biased region" description="Basic residues" evidence="5">
    <location>
        <begin position="367"/>
        <end position="376"/>
    </location>
</feature>
<sequence>MSFPGPADLNGQRREEYHVSPTMVPTSGFLTPPYNMEMRRDSVASSQSSMSSFASCMSEYSGPITPTAPPSPTNEEGFVDVMAYHFGHGLQSHTFHGLPMDHPTKVVTSDEHMPGPWQLVPHRMDVNEPIPNPFAQQMIPTDGEISQSHMADDTGLETTMTMSSTVGSPWVNISSSSFHADLGRQWDHHGPGQVISDDHMQMLWPTDMHTASSSHSMMAVAGSYIEPVYFPSSDAFDNSAFPQSPQEVSFKREASEVLKQESDTEEVFTRSRLSIAVTPKGGKTVKKEENRTDDLSRRGSRISKRRGASTSISKKRELNTSFISANIACELDGFERVFDDAGRVSFQRTREPGPKPKKCGFPGCSKSFRRPEHRKRHEDTHKTTGVRRFPCLICQRPFDRNDNCQEHVWTHVAQPGKKGGRNQKYSMQEVESYCTDPVEGPKLIEKLRKKWKQACQEAGMVDSLELMMC</sequence>